<protein>
    <submittedName>
        <fullName evidence="3">(California timema) hypothetical protein</fullName>
    </submittedName>
</protein>
<sequence>MEQYGRSSQYIDAVVADAALPMWRADFKLDAVITDRTVRYGQSCEVRKTTTTNSSDLTQHPLPAPYGIREAAERIGSAKSYTISEHHLPGHIPSKVEYGLPNIYMDLLSFAARHLRVGGRLVSWVPIVSTASYYPFGLYALSTNYANGLGIEKVELEEVNPYLCGGRVENYLGKTPPPPVHPTEIRISISPSSAVELNTTSVLDNYATEAGG</sequence>
<name>A0A7R9J4N6_TIMCA</name>
<keyword evidence="2" id="KW-0808">Transferase</keyword>
<dbReference type="EMBL" id="OE181076">
    <property type="protein sequence ID" value="CAD7572524.1"/>
    <property type="molecule type" value="Genomic_DNA"/>
</dbReference>
<evidence type="ECO:0000313" key="3">
    <source>
        <dbReference type="EMBL" id="CAD7572524.1"/>
    </source>
</evidence>
<dbReference type="GO" id="GO:0032259">
    <property type="term" value="P:methylation"/>
    <property type="evidence" value="ECO:0007669"/>
    <property type="project" value="UniProtKB-KW"/>
</dbReference>
<organism evidence="3">
    <name type="scientific">Timema californicum</name>
    <name type="common">California timema</name>
    <name type="synonym">Walking stick</name>
    <dbReference type="NCBI Taxonomy" id="61474"/>
    <lineage>
        <taxon>Eukaryota</taxon>
        <taxon>Metazoa</taxon>
        <taxon>Ecdysozoa</taxon>
        <taxon>Arthropoda</taxon>
        <taxon>Hexapoda</taxon>
        <taxon>Insecta</taxon>
        <taxon>Pterygota</taxon>
        <taxon>Neoptera</taxon>
        <taxon>Polyneoptera</taxon>
        <taxon>Phasmatodea</taxon>
        <taxon>Timematodea</taxon>
        <taxon>Timematoidea</taxon>
        <taxon>Timematidae</taxon>
        <taxon>Timema</taxon>
    </lineage>
</organism>
<accession>A0A7R9J4N6</accession>
<dbReference type="PANTHER" id="PTHR13370:SF3">
    <property type="entry name" value="TRNA (GUANINE(10)-N2)-METHYLTRANSFERASE HOMOLOG"/>
    <property type="match status" value="1"/>
</dbReference>
<dbReference type="AlphaFoldDB" id="A0A7R9J4N6"/>
<keyword evidence="1" id="KW-0489">Methyltransferase</keyword>
<dbReference type="GO" id="GO:0005737">
    <property type="term" value="C:cytoplasm"/>
    <property type="evidence" value="ECO:0007669"/>
    <property type="project" value="TreeGrafter"/>
</dbReference>
<dbReference type="PANTHER" id="PTHR13370">
    <property type="entry name" value="RNA METHYLASE-RELATED"/>
    <property type="match status" value="1"/>
</dbReference>
<evidence type="ECO:0000256" key="1">
    <source>
        <dbReference type="ARBA" id="ARBA00022603"/>
    </source>
</evidence>
<gene>
    <name evidence="3" type="ORF">TCMB3V08_LOCUS5170</name>
</gene>
<evidence type="ECO:0000256" key="2">
    <source>
        <dbReference type="ARBA" id="ARBA00022679"/>
    </source>
</evidence>
<dbReference type="GO" id="GO:0008168">
    <property type="term" value="F:methyltransferase activity"/>
    <property type="evidence" value="ECO:0007669"/>
    <property type="project" value="UniProtKB-KW"/>
</dbReference>
<proteinExistence type="predicted"/>
<reference evidence="3" key="1">
    <citation type="submission" date="2020-11" db="EMBL/GenBank/DDBJ databases">
        <authorList>
            <person name="Tran Van P."/>
        </authorList>
    </citation>
    <scope>NUCLEOTIDE SEQUENCE</scope>
</reference>